<dbReference type="EC" id="3.5.1.5" evidence="3"/>
<dbReference type="UniPathway" id="UPA00258">
    <property type="reaction ID" value="UER00370"/>
</dbReference>
<evidence type="ECO:0000256" key="1">
    <source>
        <dbReference type="ARBA" id="ARBA00022801"/>
    </source>
</evidence>
<dbReference type="CDD" id="cd00407">
    <property type="entry name" value="Urease_beta"/>
    <property type="match status" value="1"/>
</dbReference>
<dbReference type="InterPro" id="IPR002019">
    <property type="entry name" value="Urease_beta-like"/>
</dbReference>
<comment type="catalytic activity">
    <reaction evidence="2 3">
        <text>urea + 2 H2O + H(+) = hydrogencarbonate + 2 NH4(+)</text>
        <dbReference type="Rhea" id="RHEA:20557"/>
        <dbReference type="ChEBI" id="CHEBI:15377"/>
        <dbReference type="ChEBI" id="CHEBI:15378"/>
        <dbReference type="ChEBI" id="CHEBI:16199"/>
        <dbReference type="ChEBI" id="CHEBI:17544"/>
        <dbReference type="ChEBI" id="CHEBI:28938"/>
        <dbReference type="EC" id="3.5.1.5"/>
    </reaction>
</comment>
<dbReference type="RefSeq" id="WP_008423974.1">
    <property type="nucleotide sequence ID" value="NZ_MWMH01000004.1"/>
</dbReference>
<keyword evidence="3" id="KW-0963">Cytoplasm</keyword>
<accession>A0A1S9N685</accession>
<evidence type="ECO:0000256" key="2">
    <source>
        <dbReference type="ARBA" id="ARBA00047778"/>
    </source>
</evidence>
<dbReference type="HAMAP" id="MF_01954">
    <property type="entry name" value="Urease_beta"/>
    <property type="match status" value="1"/>
</dbReference>
<reference evidence="4 5" key="1">
    <citation type="submission" date="2017-02" db="EMBL/GenBank/DDBJ databases">
        <title>Genome sequence of Clostridium beijerinckii Br21.</title>
        <authorList>
            <person name="Fonseca B.C."/>
            <person name="Guazzaroni M.E."/>
            <person name="Riano-Pachon D.M."/>
            <person name="Reginatto V."/>
        </authorList>
    </citation>
    <scope>NUCLEOTIDE SEQUENCE [LARGE SCALE GENOMIC DNA]</scope>
    <source>
        <strain evidence="4 5">Br21</strain>
    </source>
</reference>
<dbReference type="AlphaFoldDB" id="A0A1S9N685"/>
<organism evidence="4 5">
    <name type="scientific">Clostridium beijerinckii</name>
    <name type="common">Clostridium MP</name>
    <dbReference type="NCBI Taxonomy" id="1520"/>
    <lineage>
        <taxon>Bacteria</taxon>
        <taxon>Bacillati</taxon>
        <taxon>Bacillota</taxon>
        <taxon>Clostridia</taxon>
        <taxon>Eubacteriales</taxon>
        <taxon>Clostridiaceae</taxon>
        <taxon>Clostridium</taxon>
    </lineage>
</organism>
<evidence type="ECO:0000313" key="4">
    <source>
        <dbReference type="EMBL" id="OOP72901.1"/>
    </source>
</evidence>
<dbReference type="InterPro" id="IPR050069">
    <property type="entry name" value="Urease_subunit"/>
</dbReference>
<dbReference type="Pfam" id="PF00699">
    <property type="entry name" value="Urease_beta"/>
    <property type="match status" value="1"/>
</dbReference>
<dbReference type="SUPFAM" id="SSF51278">
    <property type="entry name" value="Urease, beta-subunit"/>
    <property type="match status" value="1"/>
</dbReference>
<comment type="subunit">
    <text evidence="3">Heterotrimer of UreA (gamma), UreB (beta) and UreC (alpha) subunits. Three heterotrimers associate to form the active enzyme.</text>
</comment>
<comment type="subcellular location">
    <subcellularLocation>
        <location evidence="3">Cytoplasm</location>
    </subcellularLocation>
</comment>
<proteinExistence type="inferred from homology"/>
<name>A0A1S9N685_CLOBE</name>
<dbReference type="PANTHER" id="PTHR33569">
    <property type="entry name" value="UREASE"/>
    <property type="match status" value="1"/>
</dbReference>
<dbReference type="Proteomes" id="UP000190959">
    <property type="component" value="Unassembled WGS sequence"/>
</dbReference>
<comment type="similarity">
    <text evidence="3">Belongs to the urease beta subunit family.</text>
</comment>
<dbReference type="EMBL" id="MWMH01000004">
    <property type="protein sequence ID" value="OOP72901.1"/>
    <property type="molecule type" value="Genomic_DNA"/>
</dbReference>
<dbReference type="NCBIfam" id="TIGR00192">
    <property type="entry name" value="urease_beta"/>
    <property type="match status" value="1"/>
</dbReference>
<dbReference type="FunFam" id="2.10.150.10:FF:000001">
    <property type="entry name" value="Urease subunit beta"/>
    <property type="match status" value="1"/>
</dbReference>
<dbReference type="GO" id="GO:0035550">
    <property type="term" value="C:urease complex"/>
    <property type="evidence" value="ECO:0007669"/>
    <property type="project" value="InterPro"/>
</dbReference>
<dbReference type="GO" id="GO:0043419">
    <property type="term" value="P:urea catabolic process"/>
    <property type="evidence" value="ECO:0007669"/>
    <property type="project" value="UniProtKB-UniRule"/>
</dbReference>
<comment type="caution">
    <text evidence="4">The sequence shown here is derived from an EMBL/GenBank/DDBJ whole genome shotgun (WGS) entry which is preliminary data.</text>
</comment>
<dbReference type="PANTHER" id="PTHR33569:SF1">
    <property type="entry name" value="UREASE"/>
    <property type="match status" value="1"/>
</dbReference>
<dbReference type="Gene3D" id="2.10.150.10">
    <property type="entry name" value="Urease, beta subunit"/>
    <property type="match status" value="1"/>
</dbReference>
<sequence>MKVGEIICKGGEITINEGRRTVNVKVANIGDRPIQVGSHFHFFEVNKLLSFNREKAFGMRLNIPSGTSVRFEPGEEKEVSLVELGGKKQSYGLNALTQGEINEEVLEKALEEAKKRGFIKE</sequence>
<evidence type="ECO:0000256" key="3">
    <source>
        <dbReference type="HAMAP-Rule" id="MF_01954"/>
    </source>
</evidence>
<dbReference type="GO" id="GO:0009039">
    <property type="term" value="F:urease activity"/>
    <property type="evidence" value="ECO:0007669"/>
    <property type="project" value="UniProtKB-UniRule"/>
</dbReference>
<comment type="pathway">
    <text evidence="3">Nitrogen metabolism; urea degradation; CO(2) and NH(3) from urea (urease route): step 1/1.</text>
</comment>
<dbReference type="InterPro" id="IPR036461">
    <property type="entry name" value="Urease_betasu_sf"/>
</dbReference>
<gene>
    <name evidence="3" type="primary">ureB</name>
    <name evidence="4" type="ORF">CBEIBR21_13880</name>
</gene>
<dbReference type="NCBIfam" id="NF009682">
    <property type="entry name" value="PRK13203.1"/>
    <property type="match status" value="1"/>
</dbReference>
<keyword evidence="1 3" id="KW-0378">Hydrolase</keyword>
<protein>
    <recommendedName>
        <fullName evidence="3">Urease subunit beta</fullName>
        <ecNumber evidence="3">3.5.1.5</ecNumber>
    </recommendedName>
    <alternativeName>
        <fullName evidence="3">Urea amidohydrolase subunit beta</fullName>
    </alternativeName>
</protein>
<evidence type="ECO:0000313" key="5">
    <source>
        <dbReference type="Proteomes" id="UP000190959"/>
    </source>
</evidence>